<dbReference type="CDD" id="cd23509">
    <property type="entry name" value="Gnk2-like"/>
    <property type="match status" value="2"/>
</dbReference>
<dbReference type="InterPro" id="IPR002902">
    <property type="entry name" value="GNK2"/>
</dbReference>
<evidence type="ECO:0000256" key="2">
    <source>
        <dbReference type="ARBA" id="ARBA00022737"/>
    </source>
</evidence>
<dbReference type="Pfam" id="PF22812">
    <property type="entry name" value="CR_prot_dom_plant"/>
    <property type="match status" value="1"/>
</dbReference>
<reference evidence="7" key="1">
    <citation type="submission" date="2021-01" db="EMBL/GenBank/DDBJ databases">
        <authorList>
            <consortium name="Genoscope - CEA"/>
            <person name="William W."/>
        </authorList>
    </citation>
    <scope>NUCLEOTIDE SEQUENCE</scope>
</reference>
<keyword evidence="2" id="KW-0677">Repeat</keyword>
<evidence type="ECO:0000256" key="4">
    <source>
        <dbReference type="SAM" id="Phobius"/>
    </source>
</evidence>
<keyword evidence="1 5" id="KW-0732">Signal</keyword>
<dbReference type="Gene3D" id="3.30.430.20">
    <property type="entry name" value="Gnk2 domain, C-X8-C-X2-C motif"/>
    <property type="match status" value="2"/>
</dbReference>
<feature type="compositionally biased region" description="Pro residues" evidence="3">
    <location>
        <begin position="250"/>
        <end position="259"/>
    </location>
</feature>
<dbReference type="EMBL" id="HG994355">
    <property type="protein sequence ID" value="CAF2153042.1"/>
    <property type="molecule type" value="Genomic_DNA"/>
</dbReference>
<accession>A0A816Y0K2</accession>
<dbReference type="InterPro" id="IPR038408">
    <property type="entry name" value="GNK2_sf"/>
</dbReference>
<evidence type="ECO:0000256" key="1">
    <source>
        <dbReference type="ARBA" id="ARBA00022729"/>
    </source>
</evidence>
<feature type="region of interest" description="Disordered" evidence="3">
    <location>
        <begin position="250"/>
        <end position="271"/>
    </location>
</feature>
<feature type="domain" description="Gnk2-homologous" evidence="6">
    <location>
        <begin position="29"/>
        <end position="132"/>
    </location>
</feature>
<name>A0A816Y0K2_BRANA</name>
<dbReference type="AlphaFoldDB" id="A0A816Y0K2"/>
<dbReference type="PANTHER" id="PTHR32099">
    <property type="entry name" value="CYSTEINE-RICH REPEAT SECRETORY PROTEIN"/>
    <property type="match status" value="1"/>
</dbReference>
<dbReference type="PANTHER" id="PTHR32099:SF105">
    <property type="entry name" value="CYSTEINE-RICH REPEAT SECRETORY PROTEIN 1"/>
    <property type="match status" value="1"/>
</dbReference>
<protein>
    <submittedName>
        <fullName evidence="7">(rape) hypothetical protein</fullName>
    </submittedName>
</protein>
<keyword evidence="4" id="KW-0472">Membrane</keyword>
<keyword evidence="4" id="KW-0812">Transmembrane</keyword>
<dbReference type="Proteomes" id="UP001295469">
    <property type="component" value="Chromosome A01"/>
</dbReference>
<feature type="chain" id="PRO_5032464529" evidence="5">
    <location>
        <begin position="27"/>
        <end position="329"/>
    </location>
</feature>
<sequence>MLISLLHQSKFISFLFFFVLIKTLNAQPTHIYSYCYKSGNYTANGLYRSNLESLISVLRSQSYTKGFHSYVSGSSSTATMYGNYLCRGDVSSSTCETCITRASRNVLIACPVQKEAIIWYEECFLAYTNRQTLSISDFRPSIRQTTYTYAMYQSYFTNTVEYRMDLLIREAYSSSSYCSEETHQVNYLGEVYDLHGLVQCTPDLDQYECYRCLKWAYNETEKCCYGNSFALVYTTKCMLTYKASFLAPPPPPPPPPPPLRHSRGNNSPDSDDSFSFKFKGKVFRRIIGPVIAAVVMILVICVCSLCCYCCKKKKKKEEEVQEREMSTTN</sequence>
<evidence type="ECO:0000256" key="5">
    <source>
        <dbReference type="SAM" id="SignalP"/>
    </source>
</evidence>
<evidence type="ECO:0000259" key="6">
    <source>
        <dbReference type="PROSITE" id="PS51473"/>
    </source>
</evidence>
<evidence type="ECO:0000256" key="3">
    <source>
        <dbReference type="SAM" id="MobiDB-lite"/>
    </source>
</evidence>
<feature type="transmembrane region" description="Helical" evidence="4">
    <location>
        <begin position="286"/>
        <end position="310"/>
    </location>
</feature>
<feature type="domain" description="Gnk2-homologous" evidence="6">
    <location>
        <begin position="137"/>
        <end position="246"/>
    </location>
</feature>
<dbReference type="PROSITE" id="PS51473">
    <property type="entry name" value="GNK2"/>
    <property type="match status" value="2"/>
</dbReference>
<evidence type="ECO:0000313" key="7">
    <source>
        <dbReference type="EMBL" id="CAF2153042.1"/>
    </source>
</evidence>
<organism evidence="7">
    <name type="scientific">Brassica napus</name>
    <name type="common">Rape</name>
    <dbReference type="NCBI Taxonomy" id="3708"/>
    <lineage>
        <taxon>Eukaryota</taxon>
        <taxon>Viridiplantae</taxon>
        <taxon>Streptophyta</taxon>
        <taxon>Embryophyta</taxon>
        <taxon>Tracheophyta</taxon>
        <taxon>Spermatophyta</taxon>
        <taxon>Magnoliopsida</taxon>
        <taxon>eudicotyledons</taxon>
        <taxon>Gunneridae</taxon>
        <taxon>Pentapetalae</taxon>
        <taxon>rosids</taxon>
        <taxon>malvids</taxon>
        <taxon>Brassicales</taxon>
        <taxon>Brassicaceae</taxon>
        <taxon>Brassiceae</taxon>
        <taxon>Brassica</taxon>
    </lineage>
</organism>
<gene>
    <name evidence="7" type="ORF">DARMORV10_A01P30610.1</name>
</gene>
<keyword evidence="4" id="KW-1133">Transmembrane helix</keyword>
<feature type="non-terminal residue" evidence="7">
    <location>
        <position position="1"/>
    </location>
</feature>
<proteinExistence type="predicted"/>
<feature type="signal peptide" evidence="5">
    <location>
        <begin position="1"/>
        <end position="26"/>
    </location>
</feature>
<dbReference type="Pfam" id="PF01657">
    <property type="entry name" value="Stress-antifung"/>
    <property type="match status" value="2"/>
</dbReference>
<dbReference type="InterPro" id="IPR054603">
    <property type="entry name" value="CR_prot_dom_plant"/>
</dbReference>